<reference evidence="4 5" key="1">
    <citation type="journal article" date="2020" name="Appl. Microbiol. Biotechnol.">
        <title>Targeted gene deletion in Brettanomyces bruxellensis with an expression-free CRISPR-Cas9 system.</title>
        <authorList>
            <person name="Varela C."/>
            <person name="Bartel C."/>
            <person name="Onetto C."/>
            <person name="Borneman A."/>
        </authorList>
    </citation>
    <scope>NUCLEOTIDE SEQUENCE [LARGE SCALE GENOMIC DNA]</scope>
    <source>
        <strain evidence="4 5">AWRI1613</strain>
    </source>
</reference>
<dbReference type="Proteomes" id="UP000568158">
    <property type="component" value="Unassembled WGS sequence"/>
</dbReference>
<evidence type="ECO:0000256" key="2">
    <source>
        <dbReference type="ARBA" id="ARBA00022737"/>
    </source>
</evidence>
<dbReference type="Gene3D" id="2.130.10.10">
    <property type="entry name" value="YVTN repeat-like/Quinoprotein amine dehydrogenase"/>
    <property type="match status" value="1"/>
</dbReference>
<accession>A0A8H6BIZ5</accession>
<dbReference type="PROSITE" id="PS00678">
    <property type="entry name" value="WD_REPEATS_1"/>
    <property type="match status" value="1"/>
</dbReference>
<dbReference type="InterPro" id="IPR001680">
    <property type="entry name" value="WD40_rpt"/>
</dbReference>
<organism evidence="4 5">
    <name type="scientific">Dekkera bruxellensis</name>
    <name type="common">Brettanomyces custersii</name>
    <dbReference type="NCBI Taxonomy" id="5007"/>
    <lineage>
        <taxon>Eukaryota</taxon>
        <taxon>Fungi</taxon>
        <taxon>Dikarya</taxon>
        <taxon>Ascomycota</taxon>
        <taxon>Saccharomycotina</taxon>
        <taxon>Pichiomycetes</taxon>
        <taxon>Pichiales</taxon>
        <taxon>Pichiaceae</taxon>
        <taxon>Brettanomyces</taxon>
    </lineage>
</organism>
<gene>
    <name evidence="4" type="ORF">HII12_002437</name>
</gene>
<dbReference type="AlphaFoldDB" id="A0A8H6BIZ5"/>
<keyword evidence="2" id="KW-0677">Repeat</keyword>
<evidence type="ECO:0000256" key="1">
    <source>
        <dbReference type="ARBA" id="ARBA00022574"/>
    </source>
</evidence>
<dbReference type="InterPro" id="IPR015943">
    <property type="entry name" value="WD40/YVTN_repeat-like_dom_sf"/>
</dbReference>
<dbReference type="Pfam" id="PF00400">
    <property type="entry name" value="WD40"/>
    <property type="match status" value="2"/>
</dbReference>
<comment type="caution">
    <text evidence="4">The sequence shown here is derived from an EMBL/GenBank/DDBJ whole genome shotgun (WGS) entry which is preliminary data.</text>
</comment>
<dbReference type="PANTHER" id="PTHR19919">
    <property type="entry name" value="WD REPEAT CONTAINING PROTEIN"/>
    <property type="match status" value="1"/>
</dbReference>
<name>A0A8H6BIZ5_DEKBR</name>
<dbReference type="SMART" id="SM00320">
    <property type="entry name" value="WD40"/>
    <property type="match status" value="3"/>
</dbReference>
<evidence type="ECO:0000313" key="5">
    <source>
        <dbReference type="Proteomes" id="UP000568158"/>
    </source>
</evidence>
<dbReference type="InterPro" id="IPR036322">
    <property type="entry name" value="WD40_repeat_dom_sf"/>
</dbReference>
<evidence type="ECO:0000256" key="3">
    <source>
        <dbReference type="PROSITE-ProRule" id="PRU00221"/>
    </source>
</evidence>
<dbReference type="InterPro" id="IPR019775">
    <property type="entry name" value="WD40_repeat_CS"/>
</dbReference>
<evidence type="ECO:0008006" key="6">
    <source>
        <dbReference type="Google" id="ProtNLM"/>
    </source>
</evidence>
<proteinExistence type="predicted"/>
<protein>
    <recommendedName>
        <fullName evidence="6">WD40 repeat-like protein</fullName>
    </recommendedName>
</protein>
<dbReference type="PROSITE" id="PS50294">
    <property type="entry name" value="WD_REPEATS_REGION"/>
    <property type="match status" value="1"/>
</dbReference>
<dbReference type="InterPro" id="IPR045159">
    <property type="entry name" value="DCAF7-like"/>
</dbReference>
<dbReference type="SUPFAM" id="SSF50978">
    <property type="entry name" value="WD40 repeat-like"/>
    <property type="match status" value="1"/>
</dbReference>
<dbReference type="PROSITE" id="PS50082">
    <property type="entry name" value="WD_REPEATS_2"/>
    <property type="match status" value="2"/>
</dbReference>
<evidence type="ECO:0000313" key="4">
    <source>
        <dbReference type="EMBL" id="KAF6012284.1"/>
    </source>
</evidence>
<sequence>MALTDHREEAIFKISVFYTSDIRRRRLLELMNRSNRSLIPKRSSIASERPSSLLKHPSAILARVALHQKSAAVIERKVADNTSDSSHDEGDDQIGSCFTSRFPLYGLDWTDLGESGPGTARIATSSYREDYKNYIEVIHGMPLFAETPGNGNNGADYKNKANITAWKFDKVASAAVRYPVTRLQWDPSMRYKAGFSIDRLATTSECLRIYEYETEAEGMGNNTITENSGNRYENNGEFKTYGNLTEKLCLSNSKTKDFNRMAPLTSFDWNLVDPRLIITCSIDTTCTLWDVNRGSGVTKAQLIAHDNEVYDVKFISGEKNIFVSTSKDGSVRLFDLRDLEHSTIVFEESPATNNLHTTTSVSETVSHPLVRLAPSHYDADHIAVLEANSSQIIILDLRYPGQPLTTLNSHKSAVNSIQWHPRKNLLASGSDDSEVLIWDMDRLSDYKPHAIRRANKSIDPIIPVAGYNAGVEVNNICWDPSGDWVAQLGGKKIQAVKNEI</sequence>
<feature type="repeat" description="WD" evidence="3">
    <location>
        <begin position="302"/>
        <end position="344"/>
    </location>
</feature>
<keyword evidence="1 3" id="KW-0853">WD repeat</keyword>
<feature type="repeat" description="WD" evidence="3">
    <location>
        <begin position="407"/>
        <end position="441"/>
    </location>
</feature>
<dbReference type="EMBL" id="JABCYN010000024">
    <property type="protein sequence ID" value="KAF6012284.1"/>
    <property type="molecule type" value="Genomic_DNA"/>
</dbReference>